<keyword evidence="3" id="KW-1185">Reference proteome</keyword>
<reference evidence="2 3" key="1">
    <citation type="submission" date="2024-01" db="EMBL/GenBank/DDBJ databases">
        <authorList>
            <person name="Waweru B."/>
        </authorList>
    </citation>
    <scope>NUCLEOTIDE SEQUENCE [LARGE SCALE GENOMIC DNA]</scope>
</reference>
<proteinExistence type="predicted"/>
<dbReference type="AlphaFoldDB" id="A0AAV1RGK4"/>
<accession>A0AAV1RGK4</accession>
<dbReference type="EMBL" id="CAWUPB010000994">
    <property type="protein sequence ID" value="CAK7335585.1"/>
    <property type="molecule type" value="Genomic_DNA"/>
</dbReference>
<sequence>MAIIGSIECLKTNIRKARKELRECGQSEVGNKECRVREGRPGQLAKQDGLRDGLS</sequence>
<gene>
    <name evidence="2" type="ORF">DCAF_LOCUS10581</name>
</gene>
<evidence type="ECO:0000256" key="1">
    <source>
        <dbReference type="SAM" id="MobiDB-lite"/>
    </source>
</evidence>
<evidence type="ECO:0000313" key="2">
    <source>
        <dbReference type="EMBL" id="CAK7335585.1"/>
    </source>
</evidence>
<protein>
    <submittedName>
        <fullName evidence="2">Uncharacterized protein</fullName>
    </submittedName>
</protein>
<evidence type="ECO:0000313" key="3">
    <source>
        <dbReference type="Proteomes" id="UP001314170"/>
    </source>
</evidence>
<comment type="caution">
    <text evidence="2">The sequence shown here is derived from an EMBL/GenBank/DDBJ whole genome shotgun (WGS) entry which is preliminary data.</text>
</comment>
<feature type="region of interest" description="Disordered" evidence="1">
    <location>
        <begin position="35"/>
        <end position="55"/>
    </location>
</feature>
<organism evidence="2 3">
    <name type="scientific">Dovyalis caffra</name>
    <dbReference type="NCBI Taxonomy" id="77055"/>
    <lineage>
        <taxon>Eukaryota</taxon>
        <taxon>Viridiplantae</taxon>
        <taxon>Streptophyta</taxon>
        <taxon>Embryophyta</taxon>
        <taxon>Tracheophyta</taxon>
        <taxon>Spermatophyta</taxon>
        <taxon>Magnoliopsida</taxon>
        <taxon>eudicotyledons</taxon>
        <taxon>Gunneridae</taxon>
        <taxon>Pentapetalae</taxon>
        <taxon>rosids</taxon>
        <taxon>fabids</taxon>
        <taxon>Malpighiales</taxon>
        <taxon>Salicaceae</taxon>
        <taxon>Flacourtieae</taxon>
        <taxon>Dovyalis</taxon>
    </lineage>
</organism>
<dbReference type="Proteomes" id="UP001314170">
    <property type="component" value="Unassembled WGS sequence"/>
</dbReference>
<name>A0AAV1RGK4_9ROSI</name>